<dbReference type="Proteomes" id="UP000000493">
    <property type="component" value="Chromosome"/>
</dbReference>
<proteinExistence type="predicted"/>
<keyword evidence="2" id="KW-1185">Reference proteome</keyword>
<dbReference type="KEGG" id="rsi:Runsl_5611"/>
<dbReference type="EMBL" id="CP002859">
    <property type="protein sequence ID" value="AEI51901.1"/>
    <property type="molecule type" value="Genomic_DNA"/>
</dbReference>
<dbReference type="AlphaFoldDB" id="A0A7U3ZRA6"/>
<name>A0A7U3ZRA6_RUNSL</name>
<evidence type="ECO:0000313" key="1">
    <source>
        <dbReference type="EMBL" id="AEI51901.1"/>
    </source>
</evidence>
<organism evidence="1 2">
    <name type="scientific">Runella slithyformis (strain ATCC 29530 / DSM 19594 / LMG 11500 / NCIMB 11436 / LSU 4)</name>
    <dbReference type="NCBI Taxonomy" id="761193"/>
    <lineage>
        <taxon>Bacteria</taxon>
        <taxon>Pseudomonadati</taxon>
        <taxon>Bacteroidota</taxon>
        <taxon>Cytophagia</taxon>
        <taxon>Cytophagales</taxon>
        <taxon>Spirosomataceae</taxon>
        <taxon>Runella</taxon>
    </lineage>
</organism>
<dbReference type="RefSeq" id="WP_013931167.1">
    <property type="nucleotide sequence ID" value="NC_015703.1"/>
</dbReference>
<protein>
    <submittedName>
        <fullName evidence="1">Uncharacterized protein</fullName>
    </submittedName>
</protein>
<dbReference type="InterPro" id="IPR053865">
    <property type="entry name" value="DUF6934"/>
</dbReference>
<dbReference type="Pfam" id="PF22028">
    <property type="entry name" value="DUF6934"/>
    <property type="match status" value="1"/>
</dbReference>
<sequence>MKHKYYKYLRDEDCLWFEFNSVSEQKTVKKVVAYTPFQENPELFNLALADAFGIVLKNQENLLTVKHKLLVCY</sequence>
<reference evidence="2" key="1">
    <citation type="submission" date="2011-06" db="EMBL/GenBank/DDBJ databases">
        <title>The complete genome of chromosome of Runella slithyformis DSM 19594.</title>
        <authorList>
            <consortium name="US DOE Joint Genome Institute (JGI-PGF)"/>
            <person name="Lucas S."/>
            <person name="Han J."/>
            <person name="Lapidus A."/>
            <person name="Bruce D."/>
            <person name="Goodwin L."/>
            <person name="Pitluck S."/>
            <person name="Peters L."/>
            <person name="Kyrpides N."/>
            <person name="Mavromatis K."/>
            <person name="Ivanova N."/>
            <person name="Ovchinnikova G."/>
            <person name="Zhang X."/>
            <person name="Misra M."/>
            <person name="Detter J.C."/>
            <person name="Tapia R."/>
            <person name="Han C."/>
            <person name="Land M."/>
            <person name="Hauser L."/>
            <person name="Markowitz V."/>
            <person name="Cheng J.-F."/>
            <person name="Hugenholtz P."/>
            <person name="Woyke T."/>
            <person name="Wu D."/>
            <person name="Tindall B."/>
            <person name="Faehrich R."/>
            <person name="Brambilla E."/>
            <person name="Klenk H.-P."/>
            <person name="Eisen J.A."/>
        </authorList>
    </citation>
    <scope>NUCLEOTIDE SEQUENCE [LARGE SCALE GENOMIC DNA]</scope>
    <source>
        <strain evidence="2">ATCC 29530 / DSM 19594 / LMG 11500 / NCIMB 11436 / LSU 4</strain>
    </source>
</reference>
<reference evidence="1 2" key="2">
    <citation type="journal article" date="2012" name="Stand. Genomic Sci.">
        <title>Complete genome sequence of the aquatic bacterium Runella slithyformis type strain (LSU 4(T)).</title>
        <authorList>
            <person name="Copeland A."/>
            <person name="Zhang X."/>
            <person name="Misra M."/>
            <person name="Lapidus A."/>
            <person name="Nolan M."/>
            <person name="Lucas S."/>
            <person name="Deshpande S."/>
            <person name="Cheng J.F."/>
            <person name="Tapia R."/>
            <person name="Goodwin L.A."/>
            <person name="Pitluck S."/>
            <person name="Liolios K."/>
            <person name="Pagani I."/>
            <person name="Ivanova N."/>
            <person name="Mikhailova N."/>
            <person name="Pati A."/>
            <person name="Chen A."/>
            <person name="Palaniappan K."/>
            <person name="Land M."/>
            <person name="Hauser L."/>
            <person name="Pan C."/>
            <person name="Jeffries C.D."/>
            <person name="Detter J.C."/>
            <person name="Brambilla E.M."/>
            <person name="Rohde M."/>
            <person name="Djao O.D."/>
            <person name="Goker M."/>
            <person name="Sikorski J."/>
            <person name="Tindall B.J."/>
            <person name="Woyke T."/>
            <person name="Bristow J."/>
            <person name="Eisen J.A."/>
            <person name="Markowitz V."/>
            <person name="Hugenholtz P."/>
            <person name="Kyrpides N.C."/>
            <person name="Klenk H.P."/>
            <person name="Mavromatis K."/>
        </authorList>
    </citation>
    <scope>NUCLEOTIDE SEQUENCE [LARGE SCALE GENOMIC DNA]</scope>
    <source>
        <strain evidence="2">ATCC 29530 / DSM 19594 / LMG 11500 / NCIMB 11436 / LSU 4</strain>
    </source>
</reference>
<evidence type="ECO:0000313" key="2">
    <source>
        <dbReference type="Proteomes" id="UP000000493"/>
    </source>
</evidence>
<accession>A0A7U3ZRA6</accession>
<gene>
    <name evidence="1" type="ordered locus">Runsl_5611</name>
</gene>